<dbReference type="Pfam" id="PF00300">
    <property type="entry name" value="His_Phos_1"/>
    <property type="match status" value="1"/>
</dbReference>
<dbReference type="InterPro" id="IPR029033">
    <property type="entry name" value="His_PPase_superfam"/>
</dbReference>
<reference evidence="1 2" key="1">
    <citation type="submission" date="2019-04" db="EMBL/GenBank/DDBJ databases">
        <title>Bacillus caeni sp. nov., a bacterium isolated from mangrove sediment.</title>
        <authorList>
            <person name="Huang H."/>
            <person name="Mo K."/>
            <person name="Hu Y."/>
        </authorList>
    </citation>
    <scope>NUCLEOTIDE SEQUENCE [LARGE SCALE GENOMIC DNA]</scope>
    <source>
        <strain evidence="1 2">HB172195</strain>
    </source>
</reference>
<evidence type="ECO:0000313" key="2">
    <source>
        <dbReference type="Proteomes" id="UP000308230"/>
    </source>
</evidence>
<dbReference type="SUPFAM" id="SSF53254">
    <property type="entry name" value="Phosphoglycerate mutase-like"/>
    <property type="match status" value="1"/>
</dbReference>
<dbReference type="InterPro" id="IPR050275">
    <property type="entry name" value="PGM_Phosphatase"/>
</dbReference>
<dbReference type="CDD" id="cd07067">
    <property type="entry name" value="HP_PGM_like"/>
    <property type="match status" value="1"/>
</dbReference>
<dbReference type="SMART" id="SM00855">
    <property type="entry name" value="PGAM"/>
    <property type="match status" value="1"/>
</dbReference>
<dbReference type="InterPro" id="IPR013078">
    <property type="entry name" value="His_Pase_superF_clade-1"/>
</dbReference>
<evidence type="ECO:0000313" key="1">
    <source>
        <dbReference type="EMBL" id="TLS38310.1"/>
    </source>
</evidence>
<dbReference type="GO" id="GO:0005737">
    <property type="term" value="C:cytoplasm"/>
    <property type="evidence" value="ECO:0007669"/>
    <property type="project" value="TreeGrafter"/>
</dbReference>
<dbReference type="PANTHER" id="PTHR48100">
    <property type="entry name" value="BROAD-SPECIFICITY PHOSPHATASE YOR283W-RELATED"/>
    <property type="match status" value="1"/>
</dbReference>
<dbReference type="GO" id="GO:0016791">
    <property type="term" value="F:phosphatase activity"/>
    <property type="evidence" value="ECO:0007669"/>
    <property type="project" value="TreeGrafter"/>
</dbReference>
<organism evidence="1 2">
    <name type="scientific">Exobacillus caeni</name>
    <dbReference type="NCBI Taxonomy" id="2574798"/>
    <lineage>
        <taxon>Bacteria</taxon>
        <taxon>Bacillati</taxon>
        <taxon>Bacillota</taxon>
        <taxon>Bacilli</taxon>
        <taxon>Bacillales</taxon>
        <taxon>Guptibacillaceae</taxon>
        <taxon>Exobacillus</taxon>
    </lineage>
</organism>
<dbReference type="OrthoDB" id="2185101at2"/>
<dbReference type="PANTHER" id="PTHR48100:SF59">
    <property type="entry name" value="ADENOSYLCOBALAMIN_ALPHA-RIBAZOLE PHOSPHATASE"/>
    <property type="match status" value="1"/>
</dbReference>
<protein>
    <submittedName>
        <fullName evidence="1">Histidine phosphatase family protein</fullName>
    </submittedName>
</protein>
<keyword evidence="2" id="KW-1185">Reference proteome</keyword>
<comment type="caution">
    <text evidence="1">The sequence shown here is derived from an EMBL/GenBank/DDBJ whole genome shotgun (WGS) entry which is preliminary data.</text>
</comment>
<dbReference type="RefSeq" id="WP_138124813.1">
    <property type="nucleotide sequence ID" value="NZ_SWLG01000004.1"/>
</dbReference>
<dbReference type="Proteomes" id="UP000308230">
    <property type="component" value="Unassembled WGS sequence"/>
</dbReference>
<sequence>MATNVYFVRHAHSTYTPDERKRPLSDRGYIDAKKVTELLADHPIEVIISSPYKRAFQTVEGLANRLGKEIKIVEEFKERTLSGEPVENFEAAIEKVWKEERFAFPGGESNLEAQAKGVRAFKQVLDEYAGKNIVIGTHGNIMVLIMKFFNPGFDVTFWKKLDMPDIYCLTFDNGKLAGHKRIWQRD</sequence>
<dbReference type="EMBL" id="SWLG01000004">
    <property type="protein sequence ID" value="TLS38310.1"/>
    <property type="molecule type" value="Genomic_DNA"/>
</dbReference>
<proteinExistence type="predicted"/>
<dbReference type="Gene3D" id="3.40.50.1240">
    <property type="entry name" value="Phosphoglycerate mutase-like"/>
    <property type="match status" value="1"/>
</dbReference>
<name>A0A5R9F7T2_9BACL</name>
<gene>
    <name evidence="1" type="ORF">FCL54_07230</name>
</gene>
<accession>A0A5R9F7T2</accession>
<dbReference type="AlphaFoldDB" id="A0A5R9F7T2"/>